<comment type="caution">
    <text evidence="2">The sequence shown here is derived from an EMBL/GenBank/DDBJ whole genome shotgun (WGS) entry which is preliminary data.</text>
</comment>
<gene>
    <name evidence="2" type="ORF">IQ249_17420</name>
</gene>
<evidence type="ECO:0000313" key="2">
    <source>
        <dbReference type="EMBL" id="MBE9117679.1"/>
    </source>
</evidence>
<sequence length="58" mass="6663">MGRQAKLRKNRAAAEKSPKTQEQSDSTQFVRQLNRQGYNLQEIQHSPEIPDSKVDPQV</sequence>
<feature type="compositionally biased region" description="Basic and acidic residues" evidence="1">
    <location>
        <begin position="48"/>
        <end position="58"/>
    </location>
</feature>
<proteinExistence type="predicted"/>
<evidence type="ECO:0000256" key="1">
    <source>
        <dbReference type="SAM" id="MobiDB-lite"/>
    </source>
</evidence>
<feature type="compositionally biased region" description="Basic residues" evidence="1">
    <location>
        <begin position="1"/>
        <end position="11"/>
    </location>
</feature>
<organism evidence="2 3">
    <name type="scientific">Lusitaniella coriacea LEGE 07157</name>
    <dbReference type="NCBI Taxonomy" id="945747"/>
    <lineage>
        <taxon>Bacteria</taxon>
        <taxon>Bacillati</taxon>
        <taxon>Cyanobacteriota</taxon>
        <taxon>Cyanophyceae</taxon>
        <taxon>Spirulinales</taxon>
        <taxon>Lusitaniellaceae</taxon>
        <taxon>Lusitaniella</taxon>
    </lineage>
</organism>
<feature type="region of interest" description="Disordered" evidence="1">
    <location>
        <begin position="1"/>
        <end position="28"/>
    </location>
</feature>
<feature type="region of interest" description="Disordered" evidence="1">
    <location>
        <begin position="39"/>
        <end position="58"/>
    </location>
</feature>
<dbReference type="Proteomes" id="UP000654482">
    <property type="component" value="Unassembled WGS sequence"/>
</dbReference>
<name>A0A8J7J4V0_9CYAN</name>
<dbReference type="EMBL" id="JADEWZ010000028">
    <property type="protein sequence ID" value="MBE9117679.1"/>
    <property type="molecule type" value="Genomic_DNA"/>
</dbReference>
<dbReference type="AlphaFoldDB" id="A0A8J7J4V0"/>
<reference evidence="2" key="1">
    <citation type="submission" date="2020-10" db="EMBL/GenBank/DDBJ databases">
        <authorList>
            <person name="Castelo-Branco R."/>
            <person name="Eusebio N."/>
            <person name="Adriana R."/>
            <person name="Vieira A."/>
            <person name="Brugerolle De Fraissinette N."/>
            <person name="Rezende De Castro R."/>
            <person name="Schneider M.P."/>
            <person name="Vasconcelos V."/>
            <person name="Leao P.N."/>
        </authorList>
    </citation>
    <scope>NUCLEOTIDE SEQUENCE</scope>
    <source>
        <strain evidence="2">LEGE 07157</strain>
    </source>
</reference>
<protein>
    <submittedName>
        <fullName evidence="2">Uncharacterized protein</fullName>
    </submittedName>
</protein>
<evidence type="ECO:0000313" key="3">
    <source>
        <dbReference type="Proteomes" id="UP000654482"/>
    </source>
</evidence>
<keyword evidence="3" id="KW-1185">Reference proteome</keyword>
<accession>A0A8J7J4V0</accession>
<dbReference type="RefSeq" id="WP_194030763.1">
    <property type="nucleotide sequence ID" value="NZ_JADEWZ010000028.1"/>
</dbReference>